<comment type="similarity">
    <text evidence="2">Belongs to the SLC43A transporter (TC 2.A.1.44) family.</text>
</comment>
<evidence type="ECO:0000313" key="9">
    <source>
        <dbReference type="Proteomes" id="UP001396898"/>
    </source>
</evidence>
<dbReference type="Pfam" id="PF07690">
    <property type="entry name" value="MFS_1"/>
    <property type="match status" value="1"/>
</dbReference>
<name>A0ABR1S6D6_9PEZI</name>
<evidence type="ECO:0000256" key="2">
    <source>
        <dbReference type="ARBA" id="ARBA00006595"/>
    </source>
</evidence>
<feature type="transmembrane region" description="Helical" evidence="7">
    <location>
        <begin position="79"/>
        <end position="102"/>
    </location>
</feature>
<keyword evidence="5 7" id="KW-1133">Transmembrane helix</keyword>
<feature type="transmembrane region" description="Helical" evidence="7">
    <location>
        <begin position="530"/>
        <end position="549"/>
    </location>
</feature>
<evidence type="ECO:0000256" key="6">
    <source>
        <dbReference type="ARBA" id="ARBA00023136"/>
    </source>
</evidence>
<dbReference type="InterPro" id="IPR036259">
    <property type="entry name" value="MFS_trans_sf"/>
</dbReference>
<dbReference type="SUPFAM" id="SSF103473">
    <property type="entry name" value="MFS general substrate transporter"/>
    <property type="match status" value="1"/>
</dbReference>
<dbReference type="PANTHER" id="PTHR20772:SF2">
    <property type="entry name" value="PROTEIN FMP42"/>
    <property type="match status" value="1"/>
</dbReference>
<evidence type="ECO:0000313" key="8">
    <source>
        <dbReference type="EMBL" id="KAK8027412.1"/>
    </source>
</evidence>
<feature type="transmembrane region" description="Helical" evidence="7">
    <location>
        <begin position="182"/>
        <end position="202"/>
    </location>
</feature>
<feature type="transmembrane region" description="Helical" evidence="7">
    <location>
        <begin position="492"/>
        <end position="510"/>
    </location>
</feature>
<feature type="transmembrane region" description="Helical" evidence="7">
    <location>
        <begin position="409"/>
        <end position="430"/>
    </location>
</feature>
<dbReference type="InterPro" id="IPR052599">
    <property type="entry name" value="SLC43A_AATransporter"/>
</dbReference>
<feature type="transmembrane region" description="Helical" evidence="7">
    <location>
        <begin position="367"/>
        <end position="388"/>
    </location>
</feature>
<dbReference type="InterPro" id="IPR011701">
    <property type="entry name" value="MFS"/>
</dbReference>
<reference evidence="8 9" key="1">
    <citation type="submission" date="2023-01" db="EMBL/GenBank/DDBJ databases">
        <title>Analysis of 21 Apiospora genomes using comparative genomics revels a genus with tremendous synthesis potential of carbohydrate active enzymes and secondary metabolites.</title>
        <authorList>
            <person name="Sorensen T."/>
        </authorList>
    </citation>
    <scope>NUCLEOTIDE SEQUENCE [LARGE SCALE GENOMIC DNA]</scope>
    <source>
        <strain evidence="8 9">CBS 20057</strain>
    </source>
</reference>
<feature type="transmembrane region" description="Helical" evidence="7">
    <location>
        <begin position="129"/>
        <end position="149"/>
    </location>
</feature>
<accession>A0ABR1S6D6</accession>
<evidence type="ECO:0008006" key="10">
    <source>
        <dbReference type="Google" id="ProtNLM"/>
    </source>
</evidence>
<feature type="transmembrane region" description="Helical" evidence="7">
    <location>
        <begin position="155"/>
        <end position="175"/>
    </location>
</feature>
<feature type="transmembrane region" description="Helical" evidence="7">
    <location>
        <begin position="442"/>
        <end position="471"/>
    </location>
</feature>
<evidence type="ECO:0000256" key="7">
    <source>
        <dbReference type="SAM" id="Phobius"/>
    </source>
</evidence>
<keyword evidence="4 7" id="KW-0812">Transmembrane</keyword>
<evidence type="ECO:0000256" key="5">
    <source>
        <dbReference type="ARBA" id="ARBA00022989"/>
    </source>
</evidence>
<dbReference type="Proteomes" id="UP001396898">
    <property type="component" value="Unassembled WGS sequence"/>
</dbReference>
<evidence type="ECO:0000256" key="4">
    <source>
        <dbReference type="ARBA" id="ARBA00022692"/>
    </source>
</evidence>
<dbReference type="Gene3D" id="1.20.1250.20">
    <property type="entry name" value="MFS general substrate transporter like domains"/>
    <property type="match status" value="1"/>
</dbReference>
<dbReference type="PANTHER" id="PTHR20772">
    <property type="entry name" value="PROTEIN FMP42"/>
    <property type="match status" value="1"/>
</dbReference>
<keyword evidence="9" id="KW-1185">Reference proteome</keyword>
<keyword evidence="6 7" id="KW-0472">Membrane</keyword>
<keyword evidence="3" id="KW-0813">Transport</keyword>
<comment type="caution">
    <text evidence="8">The sequence shown here is derived from an EMBL/GenBank/DDBJ whole genome shotgun (WGS) entry which is preliminary data.</text>
</comment>
<gene>
    <name evidence="8" type="ORF">PG991_004468</name>
</gene>
<evidence type="ECO:0000256" key="1">
    <source>
        <dbReference type="ARBA" id="ARBA00004141"/>
    </source>
</evidence>
<evidence type="ECO:0000256" key="3">
    <source>
        <dbReference type="ARBA" id="ARBA00022448"/>
    </source>
</evidence>
<comment type="subcellular location">
    <subcellularLocation>
        <location evidence="1">Membrane</location>
        <topology evidence="1">Multi-pass membrane protein</topology>
    </subcellularLocation>
</comment>
<feature type="transmembrane region" description="Helical" evidence="7">
    <location>
        <begin position="249"/>
        <end position="268"/>
    </location>
</feature>
<proteinExistence type="inferred from homology"/>
<organism evidence="8 9">
    <name type="scientific">Apiospora marii</name>
    <dbReference type="NCBI Taxonomy" id="335849"/>
    <lineage>
        <taxon>Eukaryota</taxon>
        <taxon>Fungi</taxon>
        <taxon>Dikarya</taxon>
        <taxon>Ascomycota</taxon>
        <taxon>Pezizomycotina</taxon>
        <taxon>Sordariomycetes</taxon>
        <taxon>Xylariomycetidae</taxon>
        <taxon>Amphisphaeriales</taxon>
        <taxon>Apiosporaceae</taxon>
        <taxon>Apiospora</taxon>
    </lineage>
</organism>
<feature type="transmembrane region" description="Helical" evidence="7">
    <location>
        <begin position="214"/>
        <end position="237"/>
    </location>
</feature>
<dbReference type="EMBL" id="JAQQWI010000007">
    <property type="protein sequence ID" value="KAK8027412.1"/>
    <property type="molecule type" value="Genomic_DNA"/>
</dbReference>
<protein>
    <recommendedName>
        <fullName evidence="10">Nodulin-like domain-containing protein</fullName>
    </recommendedName>
</protein>
<sequence>MSLNRVASLETFLSVSADDDRPVRPRPRRDSASSYAASLRARKLSFNPLPEAWDPAFVHDDDIPNPAVGAFEVPQWRRILQVVVTVIYCLFAAGVVFGYAALKPVLKREGAYHDVCDGVDTCIEIRLNLMFTTAAVATNVAALPVGAILDHFGPRVSGCLGAMFLSLGAVVLSFAKRLPFDGFLLGYLLLALGGPFTYISSFQLSNAFPRHSGFILALLTGAFDASSALFLVYRIIFEQTGGSFGHDKFFLFYLVVPVVIVVLQFTILPAQSYKTVGEMIEAIEGPDPEELYVPDESAIDDQVDEETALLREEHREHREVVVHEIEELLGSMPQADKQAHREGVKKERSGVWGVMHGVSAWAQIWSLWFWLICLFTVVQMTRINYFVATIRPQYEAILHSLPKAVEINHFFDFALPIGGILSIPFIGGILDHTRTVTVLATLVSVATTIGVLGVLPYAWAAYANIVLFVLYRPFYYTAVSDYSAKVFGFRTFGTVYGTIICLSGLFNFVQSGLDFLFHETFRGDPVPVNVMLLLLGLVIGTALVVFVWWKARMMQKKALAAGERMGRA</sequence>